<name>A0A1I7KVN9_9BURK</name>
<gene>
    <name evidence="4" type="ORF">SAMN05216552_102027</name>
</gene>
<dbReference type="OrthoDB" id="9794178at2"/>
<evidence type="ECO:0000313" key="5">
    <source>
        <dbReference type="Proteomes" id="UP000199391"/>
    </source>
</evidence>
<dbReference type="STRING" id="1035707.SAMN05216552_102027"/>
<dbReference type="InterPro" id="IPR010376">
    <property type="entry name" value="GBBH-like_N"/>
</dbReference>
<protein>
    <submittedName>
        <fullName evidence="4">DUF971 family protein</fullName>
    </submittedName>
</protein>
<proteinExistence type="predicted"/>
<evidence type="ECO:0000256" key="1">
    <source>
        <dbReference type="ARBA" id="ARBA00022723"/>
    </source>
</evidence>
<evidence type="ECO:0000256" key="2">
    <source>
        <dbReference type="ARBA" id="ARBA00023004"/>
    </source>
</evidence>
<dbReference type="GO" id="GO:0046872">
    <property type="term" value="F:metal ion binding"/>
    <property type="evidence" value="ECO:0007669"/>
    <property type="project" value="UniProtKB-KW"/>
</dbReference>
<keyword evidence="1" id="KW-0479">Metal-binding</keyword>
<evidence type="ECO:0000259" key="3">
    <source>
        <dbReference type="Pfam" id="PF06155"/>
    </source>
</evidence>
<dbReference type="Proteomes" id="UP000199391">
    <property type="component" value="Unassembled WGS sequence"/>
</dbReference>
<dbReference type="Gene3D" id="3.30.2020.30">
    <property type="match status" value="1"/>
</dbReference>
<reference evidence="5" key="1">
    <citation type="submission" date="2016-10" db="EMBL/GenBank/DDBJ databases">
        <authorList>
            <person name="Varghese N."/>
            <person name="Submissions S."/>
        </authorList>
    </citation>
    <scope>NUCLEOTIDE SEQUENCE [LARGE SCALE GENOMIC DNA]</scope>
    <source>
        <strain evidence="5">CGMCC 1.11014</strain>
    </source>
</reference>
<keyword evidence="2" id="KW-0408">Iron</keyword>
<evidence type="ECO:0000313" key="4">
    <source>
        <dbReference type="EMBL" id="SFV01477.1"/>
    </source>
</evidence>
<dbReference type="InterPro" id="IPR038492">
    <property type="entry name" value="GBBH-like_N_sf"/>
</dbReference>
<sequence>MSIQGISNDRAAGTLELALEGGETRRLSHAGLRARCHCADCKALRRRGEELQVDNSIRLIDIVPVGAYGVQLVFSDGHDRGIYPWRLLESLEPSIPETPIP</sequence>
<accession>A0A1I7KVN9</accession>
<dbReference type="Pfam" id="PF06155">
    <property type="entry name" value="GBBH-like_N"/>
    <property type="match status" value="1"/>
</dbReference>
<feature type="domain" description="Gamma-butyrobetaine hydroxylase-like N-terminal" evidence="3">
    <location>
        <begin position="8"/>
        <end position="88"/>
    </location>
</feature>
<dbReference type="AlphaFoldDB" id="A0A1I7KVN9"/>
<keyword evidence="5" id="KW-1185">Reference proteome</keyword>
<organism evidence="4 5">
    <name type="scientific">Pseudoduganella namucuonensis</name>
    <dbReference type="NCBI Taxonomy" id="1035707"/>
    <lineage>
        <taxon>Bacteria</taxon>
        <taxon>Pseudomonadati</taxon>
        <taxon>Pseudomonadota</taxon>
        <taxon>Betaproteobacteria</taxon>
        <taxon>Burkholderiales</taxon>
        <taxon>Oxalobacteraceae</taxon>
        <taxon>Telluria group</taxon>
        <taxon>Pseudoduganella</taxon>
    </lineage>
</organism>
<dbReference type="PANTHER" id="PTHR35303">
    <property type="entry name" value="OS02G0197800 PROTEIN"/>
    <property type="match status" value="1"/>
</dbReference>
<dbReference type="EMBL" id="FPBO01000020">
    <property type="protein sequence ID" value="SFV01477.1"/>
    <property type="molecule type" value="Genomic_DNA"/>
</dbReference>
<dbReference type="RefSeq" id="WP_093557334.1">
    <property type="nucleotide sequence ID" value="NZ_FPBO01000020.1"/>
</dbReference>
<dbReference type="PANTHER" id="PTHR35303:SF8">
    <property type="entry name" value="GAMMA-BUTYROBETAINE HYDROXYLASE-LIKE N-TERMINAL DOMAIN-CONTAINING PROTEIN"/>
    <property type="match status" value="1"/>
</dbReference>